<dbReference type="Gene3D" id="3.80.10.10">
    <property type="entry name" value="Ribonuclease Inhibitor"/>
    <property type="match status" value="1"/>
</dbReference>
<dbReference type="OrthoDB" id="1901752at2759"/>
<dbReference type="InterPro" id="IPR053772">
    <property type="entry name" value="At1g61320/At1g61330-like"/>
</dbReference>
<dbReference type="EMBL" id="NKXS01000693">
    <property type="protein sequence ID" value="PIN22802.1"/>
    <property type="molecule type" value="Genomic_DNA"/>
</dbReference>
<dbReference type="InterPro" id="IPR001810">
    <property type="entry name" value="F-box_dom"/>
</dbReference>
<accession>A0A2G9HZ59</accession>
<dbReference type="SUPFAM" id="SSF52047">
    <property type="entry name" value="RNI-like"/>
    <property type="match status" value="1"/>
</dbReference>
<dbReference type="InterPro" id="IPR053781">
    <property type="entry name" value="F-box_AtFBL13-like"/>
</dbReference>
<dbReference type="Gene3D" id="1.20.1280.50">
    <property type="match status" value="1"/>
</dbReference>
<dbReference type="CDD" id="cd22160">
    <property type="entry name" value="F-box_AtFBL13-like"/>
    <property type="match status" value="1"/>
</dbReference>
<protein>
    <recommendedName>
        <fullName evidence="2">F-box domain-containing protein</fullName>
    </recommendedName>
</protein>
<sequence>MTLWKRICLRNALNRDLSAKGSKIRRGKNRKKFMLKPTGVSFDDEGLLGKRKRGHQSSESNKDRVRKKRKVGANNGVYDINTDVDRISELPDAIIHHIFSFMHCTKDVVRTSILSRKWKNTFNSYLKFDFDERWFRVSGGKGRHNRIKARELQKKKFIRYVEKTLSLRLDQVPSIDKFRLYVNNTNDVLGACMGRWICAAMDKNVRELDIHVISKNIQYILPDVVLLSTSITSLKLSGTMMYSFTSMNLSNLRELSIKDAILVNDYVIKKFEENCPLIEDLRLVRCRVLLRLAISGLRKLRRVEVHECPKLSCIQIAASNLESFWYHAEKHQECKIDLKGSGNLKSLTLKDLKMKDTAFQEFISKCPLLEMLVLNECTSLERLTILSGKLTSLTLIQCTKLDEVNIDAPNLYTFQYSGHRMPFSSMNVSGLREAKFSFAPIMKNSLCIAEYQRFFGNFDRSKGFKLIVYSKQSMKIYEEPKEAHRSLNYFCKLELTASLTSVQKIVDNWLREFHGISLTLVTPSSELLKLIHTMIMEREINPNCCSFYSNKCWRHYLADVKIVTLTPINKTYYTLDWRPRKRNHYNGVDLYA</sequence>
<evidence type="ECO:0000313" key="3">
    <source>
        <dbReference type="EMBL" id="PIN22802.1"/>
    </source>
</evidence>
<name>A0A2G9HZ59_9LAMI</name>
<evidence type="ECO:0000313" key="4">
    <source>
        <dbReference type="Proteomes" id="UP000231279"/>
    </source>
</evidence>
<dbReference type="InterPro" id="IPR032675">
    <property type="entry name" value="LRR_dom_sf"/>
</dbReference>
<evidence type="ECO:0000259" key="2">
    <source>
        <dbReference type="PROSITE" id="PS50181"/>
    </source>
</evidence>
<proteinExistence type="predicted"/>
<dbReference type="InterPro" id="IPR036047">
    <property type="entry name" value="F-box-like_dom_sf"/>
</dbReference>
<dbReference type="Proteomes" id="UP000231279">
    <property type="component" value="Unassembled WGS sequence"/>
</dbReference>
<keyword evidence="4" id="KW-1185">Reference proteome</keyword>
<dbReference type="PROSITE" id="PS50181">
    <property type="entry name" value="FBOX"/>
    <property type="match status" value="1"/>
</dbReference>
<dbReference type="STRING" id="429701.A0A2G9HZ59"/>
<organism evidence="3 4">
    <name type="scientific">Handroanthus impetiginosus</name>
    <dbReference type="NCBI Taxonomy" id="429701"/>
    <lineage>
        <taxon>Eukaryota</taxon>
        <taxon>Viridiplantae</taxon>
        <taxon>Streptophyta</taxon>
        <taxon>Embryophyta</taxon>
        <taxon>Tracheophyta</taxon>
        <taxon>Spermatophyta</taxon>
        <taxon>Magnoliopsida</taxon>
        <taxon>eudicotyledons</taxon>
        <taxon>Gunneridae</taxon>
        <taxon>Pentapetalae</taxon>
        <taxon>asterids</taxon>
        <taxon>lamiids</taxon>
        <taxon>Lamiales</taxon>
        <taxon>Bignoniaceae</taxon>
        <taxon>Crescentiina</taxon>
        <taxon>Tabebuia alliance</taxon>
        <taxon>Handroanthus</taxon>
    </lineage>
</organism>
<dbReference type="Pfam" id="PF23622">
    <property type="entry name" value="LRR_At1g61320_AtMIF1"/>
    <property type="match status" value="2"/>
</dbReference>
<feature type="domain" description="F-box" evidence="2">
    <location>
        <begin position="84"/>
        <end position="137"/>
    </location>
</feature>
<dbReference type="PANTHER" id="PTHR34145">
    <property type="entry name" value="OS02G0105600 PROTEIN"/>
    <property type="match status" value="1"/>
</dbReference>
<dbReference type="SUPFAM" id="SSF81383">
    <property type="entry name" value="F-box domain"/>
    <property type="match status" value="1"/>
</dbReference>
<feature type="region of interest" description="Disordered" evidence="1">
    <location>
        <begin position="44"/>
        <end position="70"/>
    </location>
</feature>
<dbReference type="Pfam" id="PF00646">
    <property type="entry name" value="F-box"/>
    <property type="match status" value="1"/>
</dbReference>
<gene>
    <name evidence="3" type="ORF">CDL12_04480</name>
</gene>
<dbReference type="AlphaFoldDB" id="A0A2G9HZ59"/>
<comment type="caution">
    <text evidence="3">The sequence shown here is derived from an EMBL/GenBank/DDBJ whole genome shotgun (WGS) entry which is preliminary data.</text>
</comment>
<reference evidence="4" key="1">
    <citation type="journal article" date="2018" name="Gigascience">
        <title>Genome assembly of the Pink Ipe (Handroanthus impetiginosus, Bignoniaceae), a highly valued, ecologically keystone Neotropical timber forest tree.</title>
        <authorList>
            <person name="Silva-Junior O.B."/>
            <person name="Grattapaglia D."/>
            <person name="Novaes E."/>
            <person name="Collevatti R.G."/>
        </authorList>
    </citation>
    <scope>NUCLEOTIDE SEQUENCE [LARGE SCALE GENOMIC DNA]</scope>
    <source>
        <strain evidence="4">cv. UFG-1</strain>
    </source>
</reference>
<evidence type="ECO:0000256" key="1">
    <source>
        <dbReference type="SAM" id="MobiDB-lite"/>
    </source>
</evidence>
<dbReference type="InterPro" id="IPR055357">
    <property type="entry name" value="LRR_At1g61320_AtMIF1"/>
</dbReference>
<dbReference type="PANTHER" id="PTHR34145:SF28">
    <property type="entry name" value="F-BOX DOMAIN-CONTAINING PROTEIN"/>
    <property type="match status" value="1"/>
</dbReference>